<evidence type="ECO:0000313" key="10">
    <source>
        <dbReference type="Proteomes" id="UP000011083"/>
    </source>
</evidence>
<reference evidence="9 10" key="1">
    <citation type="journal article" date="2013" name="Genome Biol.">
        <title>Genome of Acanthamoeba castellanii highlights extensive lateral gene transfer and early evolution of tyrosine kinase signaling.</title>
        <authorList>
            <person name="Clarke M."/>
            <person name="Lohan A.J."/>
            <person name="Liu B."/>
            <person name="Lagkouvardos I."/>
            <person name="Roy S."/>
            <person name="Zafar N."/>
            <person name="Bertelli C."/>
            <person name="Schilde C."/>
            <person name="Kianianmomeni A."/>
            <person name="Burglin T.R."/>
            <person name="Frech C."/>
            <person name="Turcotte B."/>
            <person name="Kopec K.O."/>
            <person name="Synnott J.M."/>
            <person name="Choo C."/>
            <person name="Paponov I."/>
            <person name="Finkler A."/>
            <person name="Soon Heng Tan C."/>
            <person name="Hutchins A.P."/>
            <person name="Weinmeier T."/>
            <person name="Rattei T."/>
            <person name="Chu J.S."/>
            <person name="Gimenez G."/>
            <person name="Irimia M."/>
            <person name="Rigden D.J."/>
            <person name="Fitzpatrick D.A."/>
            <person name="Lorenzo-Morales J."/>
            <person name="Bateman A."/>
            <person name="Chiu C.H."/>
            <person name="Tang P."/>
            <person name="Hegemann P."/>
            <person name="Fromm H."/>
            <person name="Raoult D."/>
            <person name="Greub G."/>
            <person name="Miranda-Saavedra D."/>
            <person name="Chen N."/>
            <person name="Nash P."/>
            <person name="Ginger M.L."/>
            <person name="Horn M."/>
            <person name="Schaap P."/>
            <person name="Caler L."/>
            <person name="Loftus B."/>
        </authorList>
    </citation>
    <scope>NUCLEOTIDE SEQUENCE [LARGE SCALE GENOMIC DNA]</scope>
    <source>
        <strain evidence="9 10">Neff</strain>
    </source>
</reference>
<feature type="domain" description="Orn/DAP/Arg decarboxylase 2 C-terminal" evidence="7">
    <location>
        <begin position="34"/>
        <end position="395"/>
    </location>
</feature>
<dbReference type="GO" id="GO:0008836">
    <property type="term" value="F:diaminopimelate decarboxylase activity"/>
    <property type="evidence" value="ECO:0007669"/>
    <property type="project" value="InterPro"/>
</dbReference>
<dbReference type="STRING" id="1257118.L8GEY3"/>
<keyword evidence="9" id="KW-0808">Transferase</keyword>
<evidence type="ECO:0000256" key="6">
    <source>
        <dbReference type="RuleBase" id="RU003737"/>
    </source>
</evidence>
<dbReference type="InterPro" id="IPR022644">
    <property type="entry name" value="De-COase2_N"/>
</dbReference>
<accession>L8GEY3</accession>
<dbReference type="Gene3D" id="2.40.37.10">
    <property type="entry name" value="Lyase, Ornithine Decarboxylase, Chain A, domain 1"/>
    <property type="match status" value="1"/>
</dbReference>
<dbReference type="PRINTS" id="PR01181">
    <property type="entry name" value="DAPDCRBXLASE"/>
</dbReference>
<dbReference type="PANTHER" id="PTHR43727">
    <property type="entry name" value="DIAMINOPIMELATE DECARBOXYLASE"/>
    <property type="match status" value="1"/>
</dbReference>
<evidence type="ECO:0000259" key="7">
    <source>
        <dbReference type="Pfam" id="PF00278"/>
    </source>
</evidence>
<dbReference type="RefSeq" id="XP_004333311.1">
    <property type="nucleotide sequence ID" value="XM_004333263.1"/>
</dbReference>
<dbReference type="InterPro" id="IPR009006">
    <property type="entry name" value="Ala_racemase/Decarboxylase_C"/>
</dbReference>
<gene>
    <name evidence="9" type="ORF">ACA1_189640</name>
</gene>
<dbReference type="GeneID" id="14911710"/>
<keyword evidence="2" id="KW-0210">Decarboxylase</keyword>
<comment type="cofactor">
    <cofactor evidence="1 5">
        <name>pyridoxal 5'-phosphate</name>
        <dbReference type="ChEBI" id="CHEBI:597326"/>
    </cofactor>
</comment>
<dbReference type="InterPro" id="IPR002986">
    <property type="entry name" value="DAP_deCOOHase_LysA"/>
</dbReference>
<dbReference type="Pfam" id="PF02784">
    <property type="entry name" value="Orn_Arg_deC_N"/>
    <property type="match status" value="1"/>
</dbReference>
<dbReference type="VEuPathDB" id="AmoebaDB:ACA1_189640"/>
<evidence type="ECO:0000256" key="1">
    <source>
        <dbReference type="ARBA" id="ARBA00001933"/>
    </source>
</evidence>
<evidence type="ECO:0000313" key="9">
    <source>
        <dbReference type="EMBL" id="ELR11298.1"/>
    </source>
</evidence>
<dbReference type="EMBL" id="KB008154">
    <property type="protein sequence ID" value="ELR11298.1"/>
    <property type="molecule type" value="Genomic_DNA"/>
</dbReference>
<evidence type="ECO:0000256" key="5">
    <source>
        <dbReference type="PIRSR" id="PIRSR600183-50"/>
    </source>
</evidence>
<dbReference type="InterPro" id="IPR022653">
    <property type="entry name" value="De-COase2_pyr-phos_BS"/>
</dbReference>
<sequence length="418" mass="45112">MQAEAASGIEGRWWSTEGRTQQLIDLARESSPLYVYDGPSVAQALSQLRSLSSIDSFFYAIKANPHPDVLRAVYEAGFGFECVSPGEVKHVLALFPGLKLIDSAAPATTTSPFRGGRLLFTPNFAPRKEYEYALSVGAIVTLDSLYPLQQWGSTFAGKHIMLRLDPSVRKGHHEHVKTAGKESKFGIASEELPIAAELAAKHGVHVAALHAHVGSGILSSTTWRENADYLAACARQYFPSATSLDLGGGLGIVEVPGEQTALNMQEVDKLVKEFKQKNPEFSLWLEPGRFPIAEAVDNSESIPGVLLCTVTQLKSKGSYNYIGVDTGFNSLIRPILYAAHHQIVNLSRLHSTPGGPSITAEIVGNICESGDVFGHARTMPADTQEGDIVLIATAGAYGHSMASNYNLRDPATEHFLPN</sequence>
<dbReference type="SUPFAM" id="SSF51419">
    <property type="entry name" value="PLP-binding barrel"/>
    <property type="match status" value="1"/>
</dbReference>
<feature type="active site" description="Proton donor" evidence="5">
    <location>
        <position position="367"/>
    </location>
</feature>
<feature type="modified residue" description="N6-(pyridoxal phosphate)lysine" evidence="5">
    <location>
        <position position="62"/>
    </location>
</feature>
<protein>
    <submittedName>
        <fullName evidence="9">Bifunctional aspartate kinase/diaminopimelate decarboxylase protein</fullName>
    </submittedName>
</protein>
<dbReference type="PROSITE" id="PS00878">
    <property type="entry name" value="ODR_DC_2_1"/>
    <property type="match status" value="1"/>
</dbReference>
<keyword evidence="9" id="KW-0418">Kinase</keyword>
<evidence type="ECO:0000256" key="2">
    <source>
        <dbReference type="ARBA" id="ARBA00022793"/>
    </source>
</evidence>
<dbReference type="OrthoDB" id="5034579at2759"/>
<evidence type="ECO:0000259" key="8">
    <source>
        <dbReference type="Pfam" id="PF02784"/>
    </source>
</evidence>
<dbReference type="Proteomes" id="UP000011083">
    <property type="component" value="Unassembled WGS sequence"/>
</dbReference>
<keyword evidence="4" id="KW-0456">Lyase</keyword>
<proteinExistence type="inferred from homology"/>
<name>L8GEY3_ACACF</name>
<evidence type="ECO:0000256" key="4">
    <source>
        <dbReference type="ARBA" id="ARBA00023239"/>
    </source>
</evidence>
<dbReference type="InterPro" id="IPR000183">
    <property type="entry name" value="Orn/DAP/Arg_de-COase"/>
</dbReference>
<dbReference type="Gene3D" id="3.20.20.10">
    <property type="entry name" value="Alanine racemase"/>
    <property type="match status" value="1"/>
</dbReference>
<comment type="similarity">
    <text evidence="6">Belongs to the Orn/Lys/Arg decarboxylase class-II family.</text>
</comment>
<dbReference type="OMA" id="HGNAKSP"/>
<dbReference type="Pfam" id="PF00278">
    <property type="entry name" value="Orn_DAP_Arg_deC"/>
    <property type="match status" value="1"/>
</dbReference>
<dbReference type="KEGG" id="acan:ACA1_189640"/>
<organism evidence="9 10">
    <name type="scientific">Acanthamoeba castellanii (strain ATCC 30010 / Neff)</name>
    <dbReference type="NCBI Taxonomy" id="1257118"/>
    <lineage>
        <taxon>Eukaryota</taxon>
        <taxon>Amoebozoa</taxon>
        <taxon>Discosea</taxon>
        <taxon>Longamoebia</taxon>
        <taxon>Centramoebida</taxon>
        <taxon>Acanthamoebidae</taxon>
        <taxon>Acanthamoeba</taxon>
    </lineage>
</organism>
<dbReference type="PRINTS" id="PR01179">
    <property type="entry name" value="ODADCRBXLASE"/>
</dbReference>
<dbReference type="PANTHER" id="PTHR43727:SF2">
    <property type="entry name" value="GROUP IV DECARBOXYLASE"/>
    <property type="match status" value="1"/>
</dbReference>
<dbReference type="AlphaFoldDB" id="L8GEY3"/>
<feature type="domain" description="Orn/DAP/Arg decarboxylase 2 N-terminal" evidence="8">
    <location>
        <begin position="56"/>
        <end position="290"/>
    </location>
</feature>
<evidence type="ECO:0000256" key="3">
    <source>
        <dbReference type="ARBA" id="ARBA00022898"/>
    </source>
</evidence>
<keyword evidence="3 5" id="KW-0663">Pyridoxal phosphate</keyword>
<dbReference type="InterPro" id="IPR029066">
    <property type="entry name" value="PLP-binding_barrel"/>
</dbReference>
<dbReference type="SUPFAM" id="SSF50621">
    <property type="entry name" value="Alanine racemase C-terminal domain-like"/>
    <property type="match status" value="1"/>
</dbReference>
<dbReference type="GO" id="GO:0016301">
    <property type="term" value="F:kinase activity"/>
    <property type="evidence" value="ECO:0007669"/>
    <property type="project" value="UniProtKB-KW"/>
</dbReference>
<dbReference type="InterPro" id="IPR022643">
    <property type="entry name" value="De-COase2_C"/>
</dbReference>
<keyword evidence="10" id="KW-1185">Reference proteome</keyword>
<dbReference type="GO" id="GO:0009089">
    <property type="term" value="P:lysine biosynthetic process via diaminopimelate"/>
    <property type="evidence" value="ECO:0007669"/>
    <property type="project" value="InterPro"/>
</dbReference>